<keyword evidence="3 7" id="KW-0694">RNA-binding</keyword>
<dbReference type="GO" id="GO:0042274">
    <property type="term" value="P:ribosomal small subunit biogenesis"/>
    <property type="evidence" value="ECO:0007669"/>
    <property type="project" value="TreeGrafter"/>
</dbReference>
<dbReference type="InterPro" id="IPR001912">
    <property type="entry name" value="Ribosomal_uS4_N"/>
</dbReference>
<evidence type="ECO:0000256" key="7">
    <source>
        <dbReference type="HAMAP-Rule" id="MF_01306"/>
    </source>
</evidence>
<gene>
    <name evidence="7" type="primary">rpsD</name>
    <name evidence="11" type="ORF">A2Z06_00270</name>
</gene>
<dbReference type="Gene3D" id="3.10.290.10">
    <property type="entry name" value="RNA-binding S4 domain"/>
    <property type="match status" value="1"/>
</dbReference>
<dbReference type="GO" id="GO:0006412">
    <property type="term" value="P:translation"/>
    <property type="evidence" value="ECO:0007669"/>
    <property type="project" value="UniProtKB-UniRule"/>
</dbReference>
<dbReference type="Pfam" id="PF00163">
    <property type="entry name" value="Ribosomal_S4"/>
    <property type="match status" value="1"/>
</dbReference>
<evidence type="ECO:0000256" key="2">
    <source>
        <dbReference type="ARBA" id="ARBA00022730"/>
    </source>
</evidence>
<dbReference type="SMART" id="SM00363">
    <property type="entry name" value="S4"/>
    <property type="match status" value="1"/>
</dbReference>
<dbReference type="PANTHER" id="PTHR11831">
    <property type="entry name" value="30S 40S RIBOSOMAL PROTEIN"/>
    <property type="match status" value="1"/>
</dbReference>
<comment type="function">
    <text evidence="7">With S5 and S12 plays an important role in translational accuracy.</text>
</comment>
<dbReference type="FunFam" id="1.10.1050.10:FF:000001">
    <property type="entry name" value="30S ribosomal protein S4"/>
    <property type="match status" value="1"/>
</dbReference>
<comment type="function">
    <text evidence="7">One of the primary rRNA binding proteins, it binds directly to 16S rRNA where it nucleates assembly of the body of the 30S subunit.</text>
</comment>
<dbReference type="NCBIfam" id="TIGR01017">
    <property type="entry name" value="rpsD_bact"/>
    <property type="match status" value="1"/>
</dbReference>
<evidence type="ECO:0000256" key="3">
    <source>
        <dbReference type="ARBA" id="ARBA00022884"/>
    </source>
</evidence>
<organism evidence="11 12">
    <name type="scientific">Candidatus Glassbacteria bacterium RBG_16_58_8</name>
    <dbReference type="NCBI Taxonomy" id="1817866"/>
    <lineage>
        <taxon>Bacteria</taxon>
        <taxon>Candidatus Glassiibacteriota</taxon>
    </lineage>
</organism>
<evidence type="ECO:0000259" key="9">
    <source>
        <dbReference type="SMART" id="SM00363"/>
    </source>
</evidence>
<comment type="caution">
    <text evidence="11">The sequence shown here is derived from an EMBL/GenBank/DDBJ whole genome shotgun (WGS) entry which is preliminary data.</text>
</comment>
<dbReference type="NCBIfam" id="NF003717">
    <property type="entry name" value="PRK05327.1"/>
    <property type="match status" value="1"/>
</dbReference>
<dbReference type="GO" id="GO:0003735">
    <property type="term" value="F:structural constituent of ribosome"/>
    <property type="evidence" value="ECO:0007669"/>
    <property type="project" value="InterPro"/>
</dbReference>
<dbReference type="PANTHER" id="PTHR11831:SF4">
    <property type="entry name" value="SMALL RIBOSOMAL SUBUNIT PROTEIN US4M"/>
    <property type="match status" value="1"/>
</dbReference>
<evidence type="ECO:0000256" key="1">
    <source>
        <dbReference type="ARBA" id="ARBA00007465"/>
    </source>
</evidence>
<comment type="subunit">
    <text evidence="7">Part of the 30S ribosomal subunit. Contacts protein S5. The interaction surface between S4 and S5 is involved in control of translational fidelity.</text>
</comment>
<name>A0A1F5YCJ7_9BACT</name>
<dbReference type="GO" id="GO:0019843">
    <property type="term" value="F:rRNA binding"/>
    <property type="evidence" value="ECO:0007669"/>
    <property type="project" value="UniProtKB-UniRule"/>
</dbReference>
<evidence type="ECO:0000259" key="10">
    <source>
        <dbReference type="SMART" id="SM01390"/>
    </source>
</evidence>
<dbReference type="AlphaFoldDB" id="A0A1F5YCJ7"/>
<dbReference type="Proteomes" id="UP000179034">
    <property type="component" value="Unassembled WGS sequence"/>
</dbReference>
<evidence type="ECO:0000256" key="6">
    <source>
        <dbReference type="ARBA" id="ARBA00035254"/>
    </source>
</evidence>
<dbReference type="SMART" id="SM01390">
    <property type="entry name" value="Ribosomal_S4"/>
    <property type="match status" value="1"/>
</dbReference>
<comment type="similarity">
    <text evidence="1 7 8">Belongs to the universal ribosomal protein uS4 family.</text>
</comment>
<dbReference type="HAMAP" id="MF_01306_B">
    <property type="entry name" value="Ribosomal_uS4_B"/>
    <property type="match status" value="1"/>
</dbReference>
<dbReference type="PROSITE" id="PS00632">
    <property type="entry name" value="RIBOSOMAL_S4"/>
    <property type="match status" value="1"/>
</dbReference>
<dbReference type="InterPro" id="IPR005709">
    <property type="entry name" value="Ribosomal_uS4_bac-type"/>
</dbReference>
<dbReference type="CDD" id="cd00165">
    <property type="entry name" value="S4"/>
    <property type="match status" value="1"/>
</dbReference>
<dbReference type="InterPro" id="IPR018079">
    <property type="entry name" value="Ribosomal_uS4_CS"/>
</dbReference>
<dbReference type="EMBL" id="MFIW01000044">
    <property type="protein sequence ID" value="OGF97864.1"/>
    <property type="molecule type" value="Genomic_DNA"/>
</dbReference>
<evidence type="ECO:0000313" key="11">
    <source>
        <dbReference type="EMBL" id="OGF97864.1"/>
    </source>
</evidence>
<dbReference type="PROSITE" id="PS50889">
    <property type="entry name" value="S4"/>
    <property type="match status" value="1"/>
</dbReference>
<keyword evidence="5 7" id="KW-0687">Ribonucleoprotein</keyword>
<dbReference type="FunFam" id="3.10.290.10:FF:000001">
    <property type="entry name" value="30S ribosomal protein S4"/>
    <property type="match status" value="1"/>
</dbReference>
<reference evidence="11 12" key="1">
    <citation type="journal article" date="2016" name="Nat. Commun.">
        <title>Thousands of microbial genomes shed light on interconnected biogeochemical processes in an aquifer system.</title>
        <authorList>
            <person name="Anantharaman K."/>
            <person name="Brown C.T."/>
            <person name="Hug L.A."/>
            <person name="Sharon I."/>
            <person name="Castelle C.J."/>
            <person name="Probst A.J."/>
            <person name="Thomas B.C."/>
            <person name="Singh A."/>
            <person name="Wilkins M.J."/>
            <person name="Karaoz U."/>
            <person name="Brodie E.L."/>
            <person name="Williams K.H."/>
            <person name="Hubbard S.S."/>
            <person name="Banfield J.F."/>
        </authorList>
    </citation>
    <scope>NUCLEOTIDE SEQUENCE [LARGE SCALE GENOMIC DNA]</scope>
</reference>
<dbReference type="GO" id="GO:0015935">
    <property type="term" value="C:small ribosomal subunit"/>
    <property type="evidence" value="ECO:0007669"/>
    <property type="project" value="InterPro"/>
</dbReference>
<accession>A0A1F5YCJ7</accession>
<feature type="domain" description="RNA-binding S4" evidence="9">
    <location>
        <begin position="101"/>
        <end position="165"/>
    </location>
</feature>
<evidence type="ECO:0000256" key="5">
    <source>
        <dbReference type="ARBA" id="ARBA00023274"/>
    </source>
</evidence>
<protein>
    <recommendedName>
        <fullName evidence="6 7">Small ribosomal subunit protein uS4</fullName>
    </recommendedName>
</protein>
<evidence type="ECO:0000256" key="4">
    <source>
        <dbReference type="ARBA" id="ARBA00022980"/>
    </source>
</evidence>
<evidence type="ECO:0000256" key="8">
    <source>
        <dbReference type="RuleBase" id="RU003699"/>
    </source>
</evidence>
<dbReference type="Pfam" id="PF01479">
    <property type="entry name" value="S4"/>
    <property type="match status" value="1"/>
</dbReference>
<dbReference type="Gene3D" id="1.10.1050.10">
    <property type="entry name" value="Ribosomal Protein S4 Delta 41, Chain A, domain 1"/>
    <property type="match status" value="1"/>
</dbReference>
<sequence>MARYTGPSCKLCRREGTKLLLKGQKCLTEKCPLETRNFAPGMHGRFARRRRRASEYAVQLREKQKIKRTYGVLENQFRNYFLKSIRRRGMTGDNLMIMLETRLDNVIYRMGFCPSRKSARQMIHHQFFAVNGRTVDVPSYSVRVGDRISIREKGRETVPIMASIEVSQREETPSWLRVDFKELNGEVLSIPTRGEIPEPVQEQLVVELFSR</sequence>
<keyword evidence="4 7" id="KW-0689">Ribosomal protein</keyword>
<dbReference type="InterPro" id="IPR022801">
    <property type="entry name" value="Ribosomal_uS4"/>
</dbReference>
<keyword evidence="2 7" id="KW-0699">rRNA-binding</keyword>
<proteinExistence type="inferred from homology"/>
<dbReference type="InterPro" id="IPR036986">
    <property type="entry name" value="S4_RNA-bd_sf"/>
</dbReference>
<feature type="domain" description="Small ribosomal subunit protein uS4 N-terminal" evidence="10">
    <location>
        <begin position="3"/>
        <end position="100"/>
    </location>
</feature>
<dbReference type="InterPro" id="IPR002942">
    <property type="entry name" value="S4_RNA-bd"/>
</dbReference>
<dbReference type="SUPFAM" id="SSF55174">
    <property type="entry name" value="Alpha-L RNA-binding motif"/>
    <property type="match status" value="1"/>
</dbReference>
<evidence type="ECO:0000313" key="12">
    <source>
        <dbReference type="Proteomes" id="UP000179034"/>
    </source>
</evidence>